<organism evidence="1">
    <name type="scientific">Methanobacterium veterum</name>
    <dbReference type="NCBI Taxonomy" id="408577"/>
    <lineage>
        <taxon>Archaea</taxon>
        <taxon>Methanobacteriati</taxon>
        <taxon>Methanobacteriota</taxon>
        <taxon>Methanomada group</taxon>
        <taxon>Methanobacteria</taxon>
        <taxon>Methanobacteriales</taxon>
        <taxon>Methanobacteriaceae</taxon>
        <taxon>Methanobacterium</taxon>
    </lineage>
</organism>
<proteinExistence type="predicted"/>
<dbReference type="Pfam" id="PF18933">
    <property type="entry name" value="PsbP_2"/>
    <property type="match status" value="1"/>
</dbReference>
<name>A0A9E5A109_9EURY</name>
<dbReference type="RefSeq" id="WP_084689194.1">
    <property type="nucleotide sequence ID" value="NZ_JAPVES010000024.1"/>
</dbReference>
<dbReference type="InterPro" id="IPR016123">
    <property type="entry name" value="Mog1/PsbP_a/b/a-sand"/>
</dbReference>
<dbReference type="SUPFAM" id="SSF55724">
    <property type="entry name" value="Mog1p/PsbP-like"/>
    <property type="match status" value="1"/>
</dbReference>
<reference evidence="1" key="1">
    <citation type="submission" date="2022-12" db="EMBL/GenBank/DDBJ databases">
        <title>Reclassification of two methanogenic archaea species isolated from the Kolyma lowland permafrost.</title>
        <authorList>
            <person name="Trubitsyn V.E."/>
            <person name="Rivkina E.M."/>
            <person name="Shcherbakova V.A."/>
        </authorList>
    </citation>
    <scope>NUCLEOTIDE SEQUENCE</scope>
    <source>
        <strain evidence="1">MK4</strain>
    </source>
</reference>
<gene>
    <name evidence="1" type="ORF">O3H35_02505</name>
</gene>
<dbReference type="Gene3D" id="3.40.1000.10">
    <property type="entry name" value="Mog1/PsbP, alpha/beta/alpha sandwich"/>
    <property type="match status" value="1"/>
</dbReference>
<protein>
    <submittedName>
        <fullName evidence="1">PsbP-related protein</fullName>
    </submittedName>
</protein>
<sequence length="190" mass="20829">MIIIEEVDKLKKYLLAIILLLSIVLISGCTTSGNQTTTNTSTGMKSYNGDQFNFNYPSNWQIITSQAQNSTIAVGDPTSADNSGNVQVNVEIQTAVKPSNVTIQDYYNSTYAQFAAQNLGYKQLSDGTITVGGKTALENVYILSSVSKEQRAVWIQNGNTIYIILCSAPISQYNNQQDTFNTIINSFKLV</sequence>
<dbReference type="EMBL" id="JAPVES010000024">
    <property type="protein sequence ID" value="MCZ3371495.1"/>
    <property type="molecule type" value="Genomic_DNA"/>
</dbReference>
<comment type="caution">
    <text evidence="1">The sequence shown here is derived from an EMBL/GenBank/DDBJ whole genome shotgun (WGS) entry which is preliminary data.</text>
</comment>
<evidence type="ECO:0000313" key="1">
    <source>
        <dbReference type="EMBL" id="MCZ3371495.1"/>
    </source>
</evidence>
<dbReference type="AlphaFoldDB" id="A0A9E5A109"/>
<dbReference type="Proteomes" id="UP001074446">
    <property type="component" value="Unassembled WGS sequence"/>
</dbReference>
<accession>A0A9E5A109</accession>